<accession>A0AAN7USB5</accession>
<dbReference type="Proteomes" id="UP001305414">
    <property type="component" value="Unassembled WGS sequence"/>
</dbReference>
<dbReference type="AlphaFoldDB" id="A0AAN7USB5"/>
<evidence type="ECO:0000313" key="1">
    <source>
        <dbReference type="EMBL" id="KAK5631923.1"/>
    </source>
</evidence>
<sequence>MAHLEELAPEISLYPYSNGKRVGERVKFPDTAAFSSMNKTSRFEGDVFNLEVTGAIPRDINGTFYRVQPVRQMNRISR</sequence>
<name>A0AAN7USB5_9PEZI</name>
<evidence type="ECO:0000313" key="2">
    <source>
        <dbReference type="Proteomes" id="UP001305414"/>
    </source>
</evidence>
<comment type="caution">
    <text evidence="1">The sequence shown here is derived from an EMBL/GenBank/DDBJ whole genome shotgun (WGS) entry which is preliminary data.</text>
</comment>
<gene>
    <name evidence="1" type="ORF">RRF57_007637</name>
</gene>
<dbReference type="EMBL" id="JAWHQM010000021">
    <property type="protein sequence ID" value="KAK5631923.1"/>
    <property type="molecule type" value="Genomic_DNA"/>
</dbReference>
<keyword evidence="2" id="KW-1185">Reference proteome</keyword>
<proteinExistence type="predicted"/>
<protein>
    <submittedName>
        <fullName evidence="1">Uncharacterized protein</fullName>
    </submittedName>
</protein>
<organism evidence="1 2">
    <name type="scientific">Xylaria bambusicola</name>
    <dbReference type="NCBI Taxonomy" id="326684"/>
    <lineage>
        <taxon>Eukaryota</taxon>
        <taxon>Fungi</taxon>
        <taxon>Dikarya</taxon>
        <taxon>Ascomycota</taxon>
        <taxon>Pezizomycotina</taxon>
        <taxon>Sordariomycetes</taxon>
        <taxon>Xylariomycetidae</taxon>
        <taxon>Xylariales</taxon>
        <taxon>Xylariaceae</taxon>
        <taxon>Xylaria</taxon>
    </lineage>
</organism>
<reference evidence="1 2" key="1">
    <citation type="submission" date="2023-10" db="EMBL/GenBank/DDBJ databases">
        <title>Draft genome sequence of Xylaria bambusicola isolate GMP-LS, the root and basal stem rot pathogen of sugarcane in Indonesia.</title>
        <authorList>
            <person name="Selvaraj P."/>
            <person name="Muralishankar V."/>
            <person name="Muruganantham S."/>
            <person name="Sp S."/>
            <person name="Haryani S."/>
            <person name="Lau K.J.X."/>
            <person name="Naqvi N.I."/>
        </authorList>
    </citation>
    <scope>NUCLEOTIDE SEQUENCE [LARGE SCALE GENOMIC DNA]</scope>
    <source>
        <strain evidence="1">GMP-LS</strain>
    </source>
</reference>